<feature type="compositionally biased region" description="Polar residues" evidence="1">
    <location>
        <begin position="61"/>
        <end position="81"/>
    </location>
</feature>
<dbReference type="EMBL" id="SOSA01000790">
    <property type="protein sequence ID" value="THC88674.1"/>
    <property type="molecule type" value="Genomic_DNA"/>
</dbReference>
<name>A0A4V3UMU6_9EURO</name>
<proteinExistence type="predicted"/>
<evidence type="ECO:0000313" key="5">
    <source>
        <dbReference type="Proteomes" id="UP000324241"/>
    </source>
</evidence>
<feature type="region of interest" description="Disordered" evidence="1">
    <location>
        <begin position="1"/>
        <end position="136"/>
    </location>
</feature>
<evidence type="ECO:0000313" key="3">
    <source>
        <dbReference type="EMBL" id="THC88674.1"/>
    </source>
</evidence>
<evidence type="ECO:0000313" key="4">
    <source>
        <dbReference type="Proteomes" id="UP000308092"/>
    </source>
</evidence>
<keyword evidence="4" id="KW-1185">Reference proteome</keyword>
<dbReference type="VEuPathDB" id="FungiDB:EYZ11_011881"/>
<feature type="region of interest" description="Disordered" evidence="1">
    <location>
        <begin position="148"/>
        <end position="458"/>
    </location>
</feature>
<dbReference type="GeneID" id="54329594"/>
<accession>A0A4V3UMU6</accession>
<dbReference type="STRING" id="1220188.A0A4V3UMU6"/>
<sequence length="484" mass="52034">MSGLNPFRPRKPEDPAGHHLPSSQSTPSNSYFSVPSKAAVVDISSHPNGLPGPPPDFIPSNDDSLSSDGHSITDPFHQQSDLSEDDAEGPDEVCCPLSNPTVVSSFPSGDLPRHPQSGLPSTPPASTTITAPSAGQLARPNTHYHFLGQENQRISRDNGSVVSSDASVRSLTPHGGRTSNSSTTDMSQAPTHPGITTISVTGREVRPLASRSSNRIPPPPPKSHHGRLISTSSSTTPSRSHPAPSKSANRFSFHGSSSEASLSPTPSQVDAGHFNEMGGNPPEKSAEHLRRSQSQHKRPPTPPLARRHSQMRRSKTMLSKPNIARLSMPPMKVGSTTESPPPSPESWSFQQPRTREARLDAPSSEENAPRPPPYTQTSDSRSSTSATETSTSTSLSNPRAPLTKRVSQHNPMPPPPPPRRTRGSSNHSSEGTHSTSLRPEKRTDENDGFTPLPSNAKDILADLTRLQKEVDDLRGHYESRKVSQ</sequence>
<feature type="compositionally biased region" description="Polar residues" evidence="1">
    <location>
        <begin position="21"/>
        <end position="33"/>
    </location>
</feature>
<feature type="compositionally biased region" description="Polar residues" evidence="1">
    <location>
        <begin position="149"/>
        <end position="170"/>
    </location>
</feature>
<gene>
    <name evidence="2" type="ORF">ATNIH1004_006892</name>
    <name evidence="3" type="ORF">EYZ11_011881</name>
</gene>
<protein>
    <submittedName>
        <fullName evidence="3">Uncharacterized protein</fullName>
    </submittedName>
</protein>
<reference evidence="3 4" key="1">
    <citation type="submission" date="2019-03" db="EMBL/GenBank/DDBJ databases">
        <title>The genome sequence of a newly discovered highly antifungal drug resistant Aspergillus species, Aspergillus tanneri NIH 1004.</title>
        <authorList>
            <person name="Mounaud S."/>
            <person name="Singh I."/>
            <person name="Joardar V."/>
            <person name="Pakala S."/>
            <person name="Pakala S."/>
            <person name="Venepally P."/>
            <person name="Hoover J."/>
            <person name="Nierman W."/>
            <person name="Chung J."/>
            <person name="Losada L."/>
        </authorList>
    </citation>
    <scope>NUCLEOTIDE SEQUENCE [LARGE SCALE GENOMIC DNA]</scope>
    <source>
        <strain evidence="3 4">NIH1004</strain>
    </source>
</reference>
<feature type="compositionally biased region" description="Basic residues" evidence="1">
    <location>
        <begin position="291"/>
        <end position="315"/>
    </location>
</feature>
<dbReference type="OrthoDB" id="428854at2759"/>
<dbReference type="AlphaFoldDB" id="A0A4V3UMU6"/>
<feature type="compositionally biased region" description="Polar residues" evidence="1">
    <location>
        <begin position="423"/>
        <end position="437"/>
    </location>
</feature>
<dbReference type="RefSeq" id="XP_033424834.1">
    <property type="nucleotide sequence ID" value="XM_033571519.1"/>
</dbReference>
<dbReference type="Proteomes" id="UP000308092">
    <property type="component" value="Unassembled WGS sequence"/>
</dbReference>
<comment type="caution">
    <text evidence="3">The sequence shown here is derived from an EMBL/GenBank/DDBJ whole genome shotgun (WGS) entry which is preliminary data.</text>
</comment>
<dbReference type="Proteomes" id="UP000324241">
    <property type="component" value="Unassembled WGS sequence"/>
</dbReference>
<feature type="compositionally biased region" description="Polar residues" evidence="1">
    <location>
        <begin position="98"/>
        <end position="107"/>
    </location>
</feature>
<evidence type="ECO:0000313" key="2">
    <source>
        <dbReference type="EMBL" id="KAA8645473.1"/>
    </source>
</evidence>
<evidence type="ECO:0000256" key="1">
    <source>
        <dbReference type="SAM" id="MobiDB-lite"/>
    </source>
</evidence>
<reference evidence="2 5" key="2">
    <citation type="submission" date="2019-08" db="EMBL/GenBank/DDBJ databases">
        <title>The genome sequence of a newly discovered highly antifungal drug resistant Aspergillus species, Aspergillus tanneri NIH 1004.</title>
        <authorList>
            <person name="Mounaud S."/>
            <person name="Singh I."/>
            <person name="Joardar V."/>
            <person name="Pakala S."/>
            <person name="Pakala S."/>
            <person name="Venepally P."/>
            <person name="Chung J.K."/>
            <person name="Losada L."/>
            <person name="Nierman W.C."/>
        </authorList>
    </citation>
    <scope>NUCLEOTIDE SEQUENCE [LARGE SCALE GENOMIC DNA]</scope>
    <source>
        <strain evidence="2 5">NIH1004</strain>
    </source>
</reference>
<feature type="compositionally biased region" description="Low complexity" evidence="1">
    <location>
        <begin position="230"/>
        <end position="245"/>
    </location>
</feature>
<organism evidence="3 4">
    <name type="scientific">Aspergillus tanneri</name>
    <dbReference type="NCBI Taxonomy" id="1220188"/>
    <lineage>
        <taxon>Eukaryota</taxon>
        <taxon>Fungi</taxon>
        <taxon>Dikarya</taxon>
        <taxon>Ascomycota</taxon>
        <taxon>Pezizomycotina</taxon>
        <taxon>Eurotiomycetes</taxon>
        <taxon>Eurotiomycetidae</taxon>
        <taxon>Eurotiales</taxon>
        <taxon>Aspergillaceae</taxon>
        <taxon>Aspergillus</taxon>
        <taxon>Aspergillus subgen. Circumdati</taxon>
    </lineage>
</organism>
<feature type="compositionally biased region" description="Polar residues" evidence="1">
    <location>
        <begin position="177"/>
        <end position="200"/>
    </location>
</feature>
<feature type="compositionally biased region" description="Acidic residues" evidence="1">
    <location>
        <begin position="82"/>
        <end position="91"/>
    </location>
</feature>
<feature type="compositionally biased region" description="Low complexity" evidence="1">
    <location>
        <begin position="124"/>
        <end position="134"/>
    </location>
</feature>
<dbReference type="EMBL" id="QUQM01000007">
    <property type="protein sequence ID" value="KAA8645473.1"/>
    <property type="molecule type" value="Genomic_DNA"/>
</dbReference>
<feature type="compositionally biased region" description="Low complexity" evidence="1">
    <location>
        <begin position="375"/>
        <end position="396"/>
    </location>
</feature>
<feature type="compositionally biased region" description="Low complexity" evidence="1">
    <location>
        <begin position="256"/>
        <end position="267"/>
    </location>
</feature>